<organism evidence="4">
    <name type="scientific">freshwater metagenome</name>
    <dbReference type="NCBI Taxonomy" id="449393"/>
    <lineage>
        <taxon>unclassified sequences</taxon>
        <taxon>metagenomes</taxon>
        <taxon>ecological metagenomes</taxon>
    </lineage>
</organism>
<name>A0A6J6D1H6_9ZZZZ</name>
<evidence type="ECO:0000256" key="2">
    <source>
        <dbReference type="ARBA" id="ARBA00022801"/>
    </source>
</evidence>
<accession>A0A6J6D1H6</accession>
<dbReference type="PANTHER" id="PTHR10587">
    <property type="entry name" value="GLYCOSYL TRANSFERASE-RELATED"/>
    <property type="match status" value="1"/>
</dbReference>
<dbReference type="Gene3D" id="3.20.20.370">
    <property type="entry name" value="Glycoside hydrolase/deacetylase"/>
    <property type="match status" value="1"/>
</dbReference>
<dbReference type="PANTHER" id="PTHR10587:SF133">
    <property type="entry name" value="CHITIN DEACETYLASE 1-RELATED"/>
    <property type="match status" value="1"/>
</dbReference>
<evidence type="ECO:0000256" key="1">
    <source>
        <dbReference type="ARBA" id="ARBA00022723"/>
    </source>
</evidence>
<evidence type="ECO:0000313" key="4">
    <source>
        <dbReference type="EMBL" id="CAB4557791.1"/>
    </source>
</evidence>
<dbReference type="SUPFAM" id="SSF88713">
    <property type="entry name" value="Glycoside hydrolase/deacetylase"/>
    <property type="match status" value="1"/>
</dbReference>
<dbReference type="AlphaFoldDB" id="A0A6J6D1H6"/>
<reference evidence="4" key="1">
    <citation type="submission" date="2020-05" db="EMBL/GenBank/DDBJ databases">
        <authorList>
            <person name="Chiriac C."/>
            <person name="Salcher M."/>
            <person name="Ghai R."/>
            <person name="Kavagutti S V."/>
        </authorList>
    </citation>
    <scope>NUCLEOTIDE SEQUENCE</scope>
</reference>
<dbReference type="GO" id="GO:0046872">
    <property type="term" value="F:metal ion binding"/>
    <property type="evidence" value="ECO:0007669"/>
    <property type="project" value="UniProtKB-KW"/>
</dbReference>
<dbReference type="GO" id="GO:0005975">
    <property type="term" value="P:carbohydrate metabolic process"/>
    <property type="evidence" value="ECO:0007669"/>
    <property type="project" value="InterPro"/>
</dbReference>
<protein>
    <submittedName>
        <fullName evidence="4">Unannotated protein</fullName>
    </submittedName>
</protein>
<dbReference type="Pfam" id="PF01522">
    <property type="entry name" value="Polysacc_deac_1"/>
    <property type="match status" value="1"/>
</dbReference>
<dbReference type="PROSITE" id="PS51677">
    <property type="entry name" value="NODB"/>
    <property type="match status" value="1"/>
</dbReference>
<keyword evidence="2" id="KW-0378">Hydrolase</keyword>
<feature type="domain" description="NodB homology" evidence="3">
    <location>
        <begin position="80"/>
        <end position="270"/>
    </location>
</feature>
<dbReference type="CDD" id="cd10917">
    <property type="entry name" value="CE4_NodB_like_6s_7s"/>
    <property type="match status" value="1"/>
</dbReference>
<evidence type="ECO:0000259" key="3">
    <source>
        <dbReference type="PROSITE" id="PS51677"/>
    </source>
</evidence>
<gene>
    <name evidence="4" type="ORF">UFOPK1591_00504</name>
</gene>
<dbReference type="GO" id="GO:0016020">
    <property type="term" value="C:membrane"/>
    <property type="evidence" value="ECO:0007669"/>
    <property type="project" value="TreeGrafter"/>
</dbReference>
<keyword evidence="1" id="KW-0479">Metal-binding</keyword>
<dbReference type="InterPro" id="IPR002509">
    <property type="entry name" value="NODB_dom"/>
</dbReference>
<dbReference type="GO" id="GO:0016810">
    <property type="term" value="F:hydrolase activity, acting on carbon-nitrogen (but not peptide) bonds"/>
    <property type="evidence" value="ECO:0007669"/>
    <property type="project" value="InterPro"/>
</dbReference>
<dbReference type="InterPro" id="IPR050248">
    <property type="entry name" value="Polysacc_deacetylase_ArnD"/>
</dbReference>
<dbReference type="InterPro" id="IPR011330">
    <property type="entry name" value="Glyco_hydro/deAcase_b/a-brl"/>
</dbReference>
<sequence>MSVLRRTFLGGVVGVGVTTVLTACIPLRAEDAVIEPLPSGSLAPLPTALPGPQILPLDPTMPVFGVPSGSIYSLPTTVGNPIAWTVDDGWDADVVESYAVFARETGARLTFFICGSANGWSRSASILKPLVESGQVQIANHTHSHIRMVDASDDVIRAELMTNHDVIQNLFGVDARPYFRPPFGVYDERVARVAASVGYTVPVLWNGTLSDAGAIDPTLLVDFASRYMKPGVILLGHANHWPVATVFPQLVKILEDRNLVTVTLNDVYRA</sequence>
<dbReference type="PROSITE" id="PS51257">
    <property type="entry name" value="PROKAR_LIPOPROTEIN"/>
    <property type="match status" value="1"/>
</dbReference>
<proteinExistence type="predicted"/>
<dbReference type="EMBL" id="CAEZTD010000026">
    <property type="protein sequence ID" value="CAB4557791.1"/>
    <property type="molecule type" value="Genomic_DNA"/>
</dbReference>